<dbReference type="InterPro" id="IPR016266">
    <property type="entry name" value="POLE2"/>
</dbReference>
<comment type="similarity">
    <text evidence="2 6">Belongs to the DNA polymerase epsilon subunit B family.</text>
</comment>
<dbReference type="EMBL" id="JALJOT010000011">
    <property type="protein sequence ID" value="KAK9905544.1"/>
    <property type="molecule type" value="Genomic_DNA"/>
</dbReference>
<dbReference type="PIRSF" id="PIRSF000799">
    <property type="entry name" value="DNA_pol_eps_2"/>
    <property type="match status" value="1"/>
</dbReference>
<evidence type="ECO:0000313" key="8">
    <source>
        <dbReference type="EMBL" id="KAK9905544.1"/>
    </source>
</evidence>
<organism evidence="8 9">
    <name type="scientific">Coccomyxa subellipsoidea</name>
    <dbReference type="NCBI Taxonomy" id="248742"/>
    <lineage>
        <taxon>Eukaryota</taxon>
        <taxon>Viridiplantae</taxon>
        <taxon>Chlorophyta</taxon>
        <taxon>core chlorophytes</taxon>
        <taxon>Trebouxiophyceae</taxon>
        <taxon>Trebouxiophyceae incertae sedis</taxon>
        <taxon>Coccomyxaceae</taxon>
        <taxon>Coccomyxa</taxon>
    </lineage>
</organism>
<gene>
    <name evidence="8" type="ORF">WJX75_001819</name>
</gene>
<keyword evidence="4 6" id="KW-0238">DNA-binding</keyword>
<feature type="domain" description="DNA polymerase alpha/delta/epsilon subunit B" evidence="7">
    <location>
        <begin position="276"/>
        <end position="489"/>
    </location>
</feature>
<evidence type="ECO:0000313" key="9">
    <source>
        <dbReference type="Proteomes" id="UP001491310"/>
    </source>
</evidence>
<accession>A0ABR2YHN3</accession>
<comment type="subcellular location">
    <subcellularLocation>
        <location evidence="1 6">Nucleus</location>
    </subcellularLocation>
</comment>
<evidence type="ECO:0000256" key="3">
    <source>
        <dbReference type="ARBA" id="ARBA00022705"/>
    </source>
</evidence>
<protein>
    <recommendedName>
        <fullName evidence="6">DNA polymerase epsilon subunit</fullName>
    </recommendedName>
    <alternativeName>
        <fullName evidence="6">DNA polymerase II subunit 2</fullName>
    </alternativeName>
</protein>
<dbReference type="Proteomes" id="UP001491310">
    <property type="component" value="Unassembled WGS sequence"/>
</dbReference>
<keyword evidence="3 6" id="KW-0235">DNA replication</keyword>
<name>A0ABR2YHN3_9CHLO</name>
<dbReference type="PANTHER" id="PTHR12708:SF0">
    <property type="entry name" value="DNA POLYMERASE EPSILON SUBUNIT 2"/>
    <property type="match status" value="1"/>
</dbReference>
<evidence type="ECO:0000256" key="6">
    <source>
        <dbReference type="PIRNR" id="PIRNR000799"/>
    </source>
</evidence>
<dbReference type="InterPro" id="IPR007185">
    <property type="entry name" value="DNA_pol_a/d/e_bsu"/>
</dbReference>
<evidence type="ECO:0000256" key="1">
    <source>
        <dbReference type="ARBA" id="ARBA00004123"/>
    </source>
</evidence>
<comment type="function">
    <text evidence="6">Participates in DNA repair and in chromosomal DNA replication.</text>
</comment>
<evidence type="ECO:0000256" key="2">
    <source>
        <dbReference type="ARBA" id="ARBA00009560"/>
    </source>
</evidence>
<sequence>MASIKRTVQSAFLEAGLTLEKEALNAFVTFVEDNNGGEDLVYNLLDASTKACASSTKLTATQAQTVIGGLCGSGEQTEPVQIISAFDAPKLRYDPIRKVFYQVQGRPPLHGCAEDKVQMYLDRMYLLLQRLKRNRNFSRPAFAGIKADSRDFVELTELKALLGCVGQVKFVMGCISQLQDGRYFLEDMSDSLPIDLSDAQTTSGFFTENCIVVAEGILQHSGIYKARALGFPPVELRSESRLAAKNLDFFGGSTPSEDEQLAAAATLAEDEADRLVVLSDLWLDKPATLERLRAVLAGFEGLERVPSMFVLLGNFQSFSCNAASTDYPALKDNFAALAEVIASFPRIRAESRLVFVPGLGDAGPGAILPRPPLPESLIGALREQLPTAVLASNPCRIRHFNQEIVVFRDNLQNRMRKLCLLAPNDEGTGVEASSDAAFEHLCATLLQQSHLCPVPLEAQPVYWSYDHALSLYPLPDALILADPAPCASFAFPPLPPDQRGAACVCLNPGSFTSGTFAAYCPATREVELCDVPEEED</sequence>
<evidence type="ECO:0000256" key="4">
    <source>
        <dbReference type="ARBA" id="ARBA00023125"/>
    </source>
</evidence>
<dbReference type="PANTHER" id="PTHR12708">
    <property type="entry name" value="DNA POLYMERASE EPSILON SUBUNIT B"/>
    <property type="match status" value="1"/>
</dbReference>
<comment type="caution">
    <text evidence="8">The sequence shown here is derived from an EMBL/GenBank/DDBJ whole genome shotgun (WGS) entry which is preliminary data.</text>
</comment>
<keyword evidence="9" id="KW-1185">Reference proteome</keyword>
<evidence type="ECO:0000259" key="7">
    <source>
        <dbReference type="Pfam" id="PF04042"/>
    </source>
</evidence>
<proteinExistence type="inferred from homology"/>
<evidence type="ECO:0000256" key="5">
    <source>
        <dbReference type="ARBA" id="ARBA00023242"/>
    </source>
</evidence>
<keyword evidence="5 6" id="KW-0539">Nucleus</keyword>
<reference evidence="8 9" key="1">
    <citation type="journal article" date="2024" name="Nat. Commun.">
        <title>Phylogenomics reveals the evolutionary origins of lichenization in chlorophyte algae.</title>
        <authorList>
            <person name="Puginier C."/>
            <person name="Libourel C."/>
            <person name="Otte J."/>
            <person name="Skaloud P."/>
            <person name="Haon M."/>
            <person name="Grisel S."/>
            <person name="Petersen M."/>
            <person name="Berrin J.G."/>
            <person name="Delaux P.M."/>
            <person name="Dal Grande F."/>
            <person name="Keller J."/>
        </authorList>
    </citation>
    <scope>NUCLEOTIDE SEQUENCE [LARGE SCALE GENOMIC DNA]</scope>
    <source>
        <strain evidence="8 9">SAG 216-7</strain>
    </source>
</reference>
<dbReference type="Pfam" id="PF04042">
    <property type="entry name" value="DNA_pol_E_B"/>
    <property type="match status" value="1"/>
</dbReference>